<feature type="transmembrane region" description="Helical" evidence="10">
    <location>
        <begin position="615"/>
        <end position="638"/>
    </location>
</feature>
<feature type="domain" description="ABC transporter" evidence="11">
    <location>
        <begin position="935"/>
        <end position="1156"/>
    </location>
</feature>
<comment type="subcellular location">
    <subcellularLocation>
        <location evidence="1">Membrane</location>
        <topology evidence="1">Multi-pass membrane protein</topology>
    </subcellularLocation>
</comment>
<organism evidence="13 14">
    <name type="scientific">Neocallimastix californiae</name>
    <dbReference type="NCBI Taxonomy" id="1754190"/>
    <lineage>
        <taxon>Eukaryota</taxon>
        <taxon>Fungi</taxon>
        <taxon>Fungi incertae sedis</taxon>
        <taxon>Chytridiomycota</taxon>
        <taxon>Chytridiomycota incertae sedis</taxon>
        <taxon>Neocallimastigomycetes</taxon>
        <taxon>Neocallimastigales</taxon>
        <taxon>Neocallimastigaceae</taxon>
        <taxon>Neocallimastix</taxon>
    </lineage>
</organism>
<keyword evidence="8 10" id="KW-0472">Membrane</keyword>
<dbReference type="Gene3D" id="3.40.50.300">
    <property type="entry name" value="P-loop containing nucleotide triphosphate hydrolases"/>
    <property type="match status" value="2"/>
</dbReference>
<dbReference type="AlphaFoldDB" id="A0A1Y2B5Q6"/>
<dbReference type="Gene3D" id="1.20.1560.10">
    <property type="entry name" value="ABC transporter type 1, transmembrane domain"/>
    <property type="match status" value="2"/>
</dbReference>
<name>A0A1Y2B5Q6_9FUNG</name>
<dbReference type="FunFam" id="3.40.50.300:FF:000997">
    <property type="entry name" value="Multidrug resistance-associated protein 1"/>
    <property type="match status" value="1"/>
</dbReference>
<keyword evidence="3" id="KW-0813">Transport</keyword>
<feature type="transmembrane region" description="Helical" evidence="10">
    <location>
        <begin position="753"/>
        <end position="771"/>
    </location>
</feature>
<dbReference type="PROSITE" id="PS50893">
    <property type="entry name" value="ABC_TRANSPORTER_2"/>
    <property type="match status" value="2"/>
</dbReference>
<keyword evidence="13" id="KW-0378">Hydrolase</keyword>
<proteinExistence type="inferred from homology"/>
<dbReference type="Proteomes" id="UP000193920">
    <property type="component" value="Unassembled WGS sequence"/>
</dbReference>
<dbReference type="Pfam" id="PF00664">
    <property type="entry name" value="ABC_membrane"/>
    <property type="match status" value="2"/>
</dbReference>
<accession>A0A1Y2B5Q6</accession>
<dbReference type="CDD" id="cd03244">
    <property type="entry name" value="ABCC_MRP_domain2"/>
    <property type="match status" value="1"/>
</dbReference>
<dbReference type="Pfam" id="PF00005">
    <property type="entry name" value="ABC_tran"/>
    <property type="match status" value="2"/>
</dbReference>
<dbReference type="SMART" id="SM00382">
    <property type="entry name" value="AAA"/>
    <property type="match status" value="2"/>
</dbReference>
<dbReference type="GO" id="GO:0140359">
    <property type="term" value="F:ABC-type transporter activity"/>
    <property type="evidence" value="ECO:0007669"/>
    <property type="project" value="InterPro"/>
</dbReference>
<feature type="transmembrane region" description="Helical" evidence="10">
    <location>
        <begin position="95"/>
        <end position="127"/>
    </location>
</feature>
<dbReference type="STRING" id="1754190.A0A1Y2B5Q6"/>
<evidence type="ECO:0000256" key="6">
    <source>
        <dbReference type="ARBA" id="ARBA00022840"/>
    </source>
</evidence>
<keyword evidence="7 10" id="KW-1133">Transmembrane helix</keyword>
<feature type="transmembrane region" description="Helical" evidence="10">
    <location>
        <begin position="658"/>
        <end position="679"/>
    </location>
</feature>
<sequence length="1156" mass="132239">MIQKNIGWIYVGCIFSCQLIYTICNNYHLKIVYEIGILVRSIFVEIIYHKILKLTGKEMNKFGEGQIINLITFDVYTIQLLISNLHYLWSGPLQLIVILILLIRSLGVWSLIGFSFITIIVPFQAVVMKILVNLRKKIVVQSDHRVKKIQEIIGNIRIVKFFSWENRFLDVISEFRKKELKYTKKSININAETTAIFNIIPFFASALTFISYSAAGNPLTAAKVFSSHALFSMLRNPLETLSTTLNQLSTCIVSVKRVTDIINGEEKEDITEVDPSSEYGISVINGQFSWDTIRPEDVLQDSFKYKKHNNNFFKFKDRKSIMTIRNFIKIQLKNINIRIKKHSLTAIVGGVGSGKSSLINAIIGEMKRESGRVIVSGTYSYCSQKAWIRNATVRENIILSQPFDQKRYNKVIEDCALQRDFELFTNGDQTEIGERGANLSGGQKQRINLARAVYFDRDIIFMDDPLSAVDAHVSRHLFDKCIVGALANKTRVLVTHHLHILPKVDYIICMKNGQIIEQGTFKELIEKNGELARLMNNGYDDDDEFEYDSELENSNAMKYNNNNKKNKYNKNNNYHQQTQQENNRSKTKVKGIICEEERATGSVKMRIYKHYIKASGGYICCVFIVFLIILIQMTKIGGDMWLVYWTEDRFKTSTMNYTIAYLVWNAGQIFLTLFFYIFMANIGIKAAKRIHDNAISRVIHAPIHFFDSNPLGRIINRFSLDQKMLDDDLFIALQTFFLNLASTISTLALMFSAAPILGVIILPILLVYYYIQKLFLSASRELKRINALKRSNLYANFSETMEGLQTIRAYNEEESFIRHNQSLIDNINRPLHLQSIAKSWLGIRLEFIGALLVLFNGVAGMIFKNTFSVSLLGLSLSYALQITSSLFATVRYYCNTEFFMNSTERLLYYACEIEQEDPKGLDAPKEWPNKGKIQIRNLNMKYRPYLPPTLHNISLDIEANEKIGIVGRTGAGKSSIIMTLLRLVEPELDSTIMIDNISISDLKLTELRKSISIIPQEPVLFSGTIRFNLDPLNEHTDQEIWTALENSGLRSTIMELDKKLESEVSVNGGNFSVGQRQLLCLARAMIKQSHILIMDEATASVDIKTDYIIQRAIRTNFNNTTVITIAHRLNTIIDYDKVLVLDKGKVLEYDSPKNLL</sequence>
<evidence type="ECO:0000259" key="12">
    <source>
        <dbReference type="PROSITE" id="PS50929"/>
    </source>
</evidence>
<dbReference type="InterPro" id="IPR003593">
    <property type="entry name" value="AAA+_ATPase"/>
</dbReference>
<evidence type="ECO:0000256" key="5">
    <source>
        <dbReference type="ARBA" id="ARBA00022741"/>
    </source>
</evidence>
<dbReference type="SUPFAM" id="SSF90123">
    <property type="entry name" value="ABC transporter transmembrane region"/>
    <property type="match status" value="2"/>
</dbReference>
<dbReference type="EMBL" id="MCOG01000176">
    <property type="protein sequence ID" value="ORY30064.1"/>
    <property type="molecule type" value="Genomic_DNA"/>
</dbReference>
<dbReference type="PROSITE" id="PS00211">
    <property type="entry name" value="ABC_TRANSPORTER_1"/>
    <property type="match status" value="2"/>
</dbReference>
<comment type="similarity">
    <text evidence="2">Belongs to the ABC transporter superfamily. ABCC family. Conjugate transporter (TC 3.A.1.208) subfamily.</text>
</comment>
<dbReference type="SUPFAM" id="SSF52540">
    <property type="entry name" value="P-loop containing nucleoside triphosphate hydrolases"/>
    <property type="match status" value="2"/>
</dbReference>
<evidence type="ECO:0000256" key="10">
    <source>
        <dbReference type="SAM" id="Phobius"/>
    </source>
</evidence>
<feature type="transmembrane region" description="Helical" evidence="10">
    <location>
        <begin position="729"/>
        <end position="747"/>
    </location>
</feature>
<comment type="caution">
    <text evidence="13">The sequence shown here is derived from an EMBL/GenBank/DDBJ whole genome shotgun (WGS) entry which is preliminary data.</text>
</comment>
<dbReference type="PROSITE" id="PS50929">
    <property type="entry name" value="ABC_TM1F"/>
    <property type="match status" value="2"/>
</dbReference>
<evidence type="ECO:0000259" key="11">
    <source>
        <dbReference type="PROSITE" id="PS50893"/>
    </source>
</evidence>
<keyword evidence="5" id="KW-0547">Nucleotide-binding</keyword>
<feature type="domain" description="ABC transmembrane type-1" evidence="12">
    <location>
        <begin position="622"/>
        <end position="893"/>
    </location>
</feature>
<gene>
    <name evidence="13" type="ORF">LY90DRAFT_627484</name>
</gene>
<evidence type="ECO:0000256" key="8">
    <source>
        <dbReference type="ARBA" id="ARBA00023136"/>
    </source>
</evidence>
<evidence type="ECO:0000313" key="14">
    <source>
        <dbReference type="Proteomes" id="UP000193920"/>
    </source>
</evidence>
<dbReference type="GO" id="GO:0005524">
    <property type="term" value="F:ATP binding"/>
    <property type="evidence" value="ECO:0007669"/>
    <property type="project" value="UniProtKB-KW"/>
</dbReference>
<evidence type="ECO:0000256" key="7">
    <source>
        <dbReference type="ARBA" id="ARBA00022989"/>
    </source>
</evidence>
<protein>
    <submittedName>
        <fullName evidence="13">p-loop containing nucleoside triphosphate hydrolase protein</fullName>
    </submittedName>
</protein>
<keyword evidence="14" id="KW-1185">Reference proteome</keyword>
<reference evidence="13 14" key="1">
    <citation type="submission" date="2016-08" db="EMBL/GenBank/DDBJ databases">
        <title>A Parts List for Fungal Cellulosomes Revealed by Comparative Genomics.</title>
        <authorList>
            <consortium name="DOE Joint Genome Institute"/>
            <person name="Haitjema C.H."/>
            <person name="Gilmore S.P."/>
            <person name="Henske J.K."/>
            <person name="Solomon K.V."/>
            <person name="De Groot R."/>
            <person name="Kuo A."/>
            <person name="Mondo S.J."/>
            <person name="Salamov A.A."/>
            <person name="Labutti K."/>
            <person name="Zhao Z."/>
            <person name="Chiniquy J."/>
            <person name="Barry K."/>
            <person name="Brewer H.M."/>
            <person name="Purvine S.O."/>
            <person name="Wright A.T."/>
            <person name="Boxma B."/>
            <person name="Van Alen T."/>
            <person name="Hackstein J.H."/>
            <person name="Baker S.E."/>
            <person name="Grigoriev I.V."/>
            <person name="O'Malley M.A."/>
        </authorList>
    </citation>
    <scope>NUCLEOTIDE SEQUENCE [LARGE SCALE GENOMIC DNA]</scope>
    <source>
        <strain evidence="13 14">G1</strain>
    </source>
</reference>
<dbReference type="InterPro" id="IPR050173">
    <property type="entry name" value="ABC_transporter_C-like"/>
</dbReference>
<dbReference type="InterPro" id="IPR003439">
    <property type="entry name" value="ABC_transporter-like_ATP-bd"/>
</dbReference>
<dbReference type="GO" id="GO:0016887">
    <property type="term" value="F:ATP hydrolysis activity"/>
    <property type="evidence" value="ECO:0007669"/>
    <property type="project" value="InterPro"/>
</dbReference>
<evidence type="ECO:0000256" key="9">
    <source>
        <dbReference type="SAM" id="MobiDB-lite"/>
    </source>
</evidence>
<feature type="non-terminal residue" evidence="13">
    <location>
        <position position="1156"/>
    </location>
</feature>
<feature type="domain" description="ABC transmembrane type-1" evidence="12">
    <location>
        <begin position="1"/>
        <end position="250"/>
    </location>
</feature>
<evidence type="ECO:0000256" key="1">
    <source>
        <dbReference type="ARBA" id="ARBA00004141"/>
    </source>
</evidence>
<dbReference type="CDD" id="cd03250">
    <property type="entry name" value="ABCC_MRP_domain1"/>
    <property type="match status" value="1"/>
</dbReference>
<dbReference type="OrthoDB" id="6500128at2759"/>
<dbReference type="FunFam" id="1.20.1560.10:FF:000010">
    <property type="entry name" value="Multidrug resistance-associated ABC transporter"/>
    <property type="match status" value="1"/>
</dbReference>
<dbReference type="InterPro" id="IPR017871">
    <property type="entry name" value="ABC_transporter-like_CS"/>
</dbReference>
<evidence type="ECO:0000313" key="13">
    <source>
        <dbReference type="EMBL" id="ORY30064.1"/>
    </source>
</evidence>
<feature type="domain" description="ABC transporter" evidence="11">
    <location>
        <begin position="313"/>
        <end position="537"/>
    </location>
</feature>
<evidence type="ECO:0000256" key="3">
    <source>
        <dbReference type="ARBA" id="ARBA00022448"/>
    </source>
</evidence>
<dbReference type="InterPro" id="IPR027417">
    <property type="entry name" value="P-loop_NTPase"/>
</dbReference>
<feature type="compositionally biased region" description="Low complexity" evidence="9">
    <location>
        <begin position="561"/>
        <end position="574"/>
    </location>
</feature>
<evidence type="ECO:0000256" key="2">
    <source>
        <dbReference type="ARBA" id="ARBA00009726"/>
    </source>
</evidence>
<dbReference type="InterPro" id="IPR036640">
    <property type="entry name" value="ABC1_TM_sf"/>
</dbReference>
<dbReference type="InterPro" id="IPR011527">
    <property type="entry name" value="ABC1_TM_dom"/>
</dbReference>
<dbReference type="GO" id="GO:0016020">
    <property type="term" value="C:membrane"/>
    <property type="evidence" value="ECO:0007669"/>
    <property type="project" value="UniProtKB-SubCell"/>
</dbReference>
<feature type="transmembrane region" description="Helical" evidence="10">
    <location>
        <begin position="7"/>
        <end position="23"/>
    </location>
</feature>
<keyword evidence="6" id="KW-0067">ATP-binding</keyword>
<dbReference type="FunFam" id="3.40.50.300:FF:000163">
    <property type="entry name" value="Multidrug resistance-associated protein member 4"/>
    <property type="match status" value="1"/>
</dbReference>
<dbReference type="CDD" id="cd18606">
    <property type="entry name" value="ABC_6TM_YOR1_D2_like"/>
    <property type="match status" value="1"/>
</dbReference>
<dbReference type="PANTHER" id="PTHR24223">
    <property type="entry name" value="ATP-BINDING CASSETTE SUB-FAMILY C"/>
    <property type="match status" value="1"/>
</dbReference>
<evidence type="ECO:0000256" key="4">
    <source>
        <dbReference type="ARBA" id="ARBA00022692"/>
    </source>
</evidence>
<feature type="transmembrane region" description="Helical" evidence="10">
    <location>
        <begin position="841"/>
        <end position="863"/>
    </location>
</feature>
<dbReference type="PANTHER" id="PTHR24223:SF456">
    <property type="entry name" value="MULTIDRUG RESISTANCE-ASSOCIATED PROTEIN LETHAL(2)03659"/>
    <property type="match status" value="1"/>
</dbReference>
<feature type="region of interest" description="Disordered" evidence="9">
    <location>
        <begin position="561"/>
        <end position="587"/>
    </location>
</feature>
<keyword evidence="4 10" id="KW-0812">Transmembrane</keyword>